<dbReference type="Pfam" id="PF08281">
    <property type="entry name" value="Sigma70_r4_2"/>
    <property type="match status" value="1"/>
</dbReference>
<dbReference type="InterPro" id="IPR007627">
    <property type="entry name" value="RNA_pol_sigma70_r2"/>
</dbReference>
<evidence type="ECO:0000259" key="6">
    <source>
        <dbReference type="Pfam" id="PF08281"/>
    </source>
</evidence>
<dbReference type="RefSeq" id="WP_341840252.1">
    <property type="nucleotide sequence ID" value="NZ_CP149792.1"/>
</dbReference>
<keyword evidence="2" id="KW-0805">Transcription regulation</keyword>
<dbReference type="PANTHER" id="PTHR43133">
    <property type="entry name" value="RNA POLYMERASE ECF-TYPE SIGMA FACTO"/>
    <property type="match status" value="1"/>
</dbReference>
<dbReference type="InterPro" id="IPR013249">
    <property type="entry name" value="RNA_pol_sigma70_r4_t2"/>
</dbReference>
<dbReference type="Pfam" id="PF04542">
    <property type="entry name" value="Sigma70_r2"/>
    <property type="match status" value="1"/>
</dbReference>
<dbReference type="Proteomes" id="UP001449657">
    <property type="component" value="Chromosome"/>
</dbReference>
<dbReference type="PANTHER" id="PTHR43133:SF46">
    <property type="entry name" value="RNA POLYMERASE SIGMA-70 FACTOR ECF SUBFAMILY"/>
    <property type="match status" value="1"/>
</dbReference>
<evidence type="ECO:0000256" key="2">
    <source>
        <dbReference type="ARBA" id="ARBA00023015"/>
    </source>
</evidence>
<dbReference type="SUPFAM" id="SSF88946">
    <property type="entry name" value="Sigma2 domain of RNA polymerase sigma factors"/>
    <property type="match status" value="1"/>
</dbReference>
<proteinExistence type="inferred from homology"/>
<protein>
    <submittedName>
        <fullName evidence="7">RNA polymerase sigma-70 factor</fullName>
    </submittedName>
</protein>
<feature type="domain" description="RNA polymerase sigma-70 region 2" evidence="5">
    <location>
        <begin position="30"/>
        <end position="89"/>
    </location>
</feature>
<dbReference type="Gene3D" id="1.10.10.10">
    <property type="entry name" value="Winged helix-like DNA-binding domain superfamily/Winged helix DNA-binding domain"/>
    <property type="match status" value="1"/>
</dbReference>
<reference evidence="7 8" key="1">
    <citation type="submission" date="2024-03" db="EMBL/GenBank/DDBJ databases">
        <title>Chitinophaga caseinilytica sp. nov., a casein hydrolysing bacterium isolated from forest soil.</title>
        <authorList>
            <person name="Lee D.S."/>
            <person name="Han D.M."/>
            <person name="Baek J.H."/>
            <person name="Choi D.G."/>
            <person name="Jeon J.H."/>
            <person name="Jeon C.O."/>
        </authorList>
    </citation>
    <scope>NUCLEOTIDE SEQUENCE [LARGE SCALE GENOMIC DNA]</scope>
    <source>
        <strain evidence="7 8">KACC 19118</strain>
    </source>
</reference>
<comment type="similarity">
    <text evidence="1">Belongs to the sigma-70 factor family. ECF subfamily.</text>
</comment>
<feature type="domain" description="RNA polymerase sigma factor 70 region 4 type 2" evidence="6">
    <location>
        <begin position="122"/>
        <end position="173"/>
    </location>
</feature>
<accession>A0ABZ2Z221</accession>
<evidence type="ECO:0000256" key="4">
    <source>
        <dbReference type="ARBA" id="ARBA00023163"/>
    </source>
</evidence>
<dbReference type="NCBIfam" id="TIGR02985">
    <property type="entry name" value="Sig70_bacteroi1"/>
    <property type="match status" value="1"/>
</dbReference>
<dbReference type="InterPro" id="IPR013325">
    <property type="entry name" value="RNA_pol_sigma_r2"/>
</dbReference>
<sequence>MTDTAALFRKMTAENDQLAFRQFYDHFFVTLFRFTCSLLKEREVAEEITHDVFVQCWQKRHELGDVRNPQVYLFVAARNKVVDHARRQSQLRSLPLQESDEEQLQFSPDPEQLLITSEMMGKMEEAIRELPPKCREIFILVKQYGLRYKEVAAILELSTKTVENQLAIALKKLTTAVTFRLEMKVMKKI</sequence>
<dbReference type="InterPro" id="IPR039425">
    <property type="entry name" value="RNA_pol_sigma-70-like"/>
</dbReference>
<dbReference type="InterPro" id="IPR014284">
    <property type="entry name" value="RNA_pol_sigma-70_dom"/>
</dbReference>
<dbReference type="CDD" id="cd06171">
    <property type="entry name" value="Sigma70_r4"/>
    <property type="match status" value="1"/>
</dbReference>
<dbReference type="InterPro" id="IPR036388">
    <property type="entry name" value="WH-like_DNA-bd_sf"/>
</dbReference>
<dbReference type="InterPro" id="IPR014327">
    <property type="entry name" value="RNA_pol_sigma70_bacteroid"/>
</dbReference>
<evidence type="ECO:0000256" key="1">
    <source>
        <dbReference type="ARBA" id="ARBA00010641"/>
    </source>
</evidence>
<gene>
    <name evidence="7" type="ORF">WJU22_21615</name>
</gene>
<keyword evidence="4" id="KW-0804">Transcription</keyword>
<evidence type="ECO:0000313" key="8">
    <source>
        <dbReference type="Proteomes" id="UP001449657"/>
    </source>
</evidence>
<keyword evidence="3" id="KW-0731">Sigma factor</keyword>
<evidence type="ECO:0000256" key="3">
    <source>
        <dbReference type="ARBA" id="ARBA00023082"/>
    </source>
</evidence>
<dbReference type="NCBIfam" id="TIGR02937">
    <property type="entry name" value="sigma70-ECF"/>
    <property type="match status" value="1"/>
</dbReference>
<dbReference type="Gene3D" id="1.10.1740.10">
    <property type="match status" value="1"/>
</dbReference>
<organism evidence="7 8">
    <name type="scientific">Chitinophaga caseinilytica</name>
    <dbReference type="NCBI Taxonomy" id="2267521"/>
    <lineage>
        <taxon>Bacteria</taxon>
        <taxon>Pseudomonadati</taxon>
        <taxon>Bacteroidota</taxon>
        <taxon>Chitinophagia</taxon>
        <taxon>Chitinophagales</taxon>
        <taxon>Chitinophagaceae</taxon>
        <taxon>Chitinophaga</taxon>
    </lineage>
</organism>
<dbReference type="EMBL" id="CP150096">
    <property type="protein sequence ID" value="WZN45500.1"/>
    <property type="molecule type" value="Genomic_DNA"/>
</dbReference>
<dbReference type="SUPFAM" id="SSF88659">
    <property type="entry name" value="Sigma3 and sigma4 domains of RNA polymerase sigma factors"/>
    <property type="match status" value="1"/>
</dbReference>
<keyword evidence="8" id="KW-1185">Reference proteome</keyword>
<name>A0ABZ2Z221_9BACT</name>
<evidence type="ECO:0000259" key="5">
    <source>
        <dbReference type="Pfam" id="PF04542"/>
    </source>
</evidence>
<evidence type="ECO:0000313" key="7">
    <source>
        <dbReference type="EMBL" id="WZN45500.1"/>
    </source>
</evidence>
<dbReference type="InterPro" id="IPR013324">
    <property type="entry name" value="RNA_pol_sigma_r3/r4-like"/>
</dbReference>